<evidence type="ECO:0000313" key="1">
    <source>
        <dbReference type="EMBL" id="SDM23060.1"/>
    </source>
</evidence>
<dbReference type="InterPro" id="IPR043733">
    <property type="entry name" value="DUF5677"/>
</dbReference>
<dbReference type="EMBL" id="FNHQ01000003">
    <property type="protein sequence ID" value="SDM23060.1"/>
    <property type="molecule type" value="Genomic_DNA"/>
</dbReference>
<dbReference type="STRING" id="349095.SAMN05660299_00475"/>
<sequence>MTREQMDNLEAYGNLSAKILKNCIRECERIGKIFLDEYKNRQSKTDQKLITEGDALFLHFFKEWTDLLYGVQILCGNNLHRNAIPTVRTMYEVFLLMNYLMVDEDEINIKAKCYSVFSVWKGRRDIQRGNRYAQDHPDVVIDVLYNTEATYEKVNRLFEQFSSNVSTKLIKDTIEELNNAAKDKFYGPWYFVFEYLKDHRIKRYSLRQMSIMLNERLNGDLFFDDSLMFMYDQLYDFMPQYIHGASFLDIVNTDISDNFFSPTWYSKNGFLLISLIQVMFFEIITIISRKYFYGSEGEWNSIEKLDISALDEKQHKILQKICELDKQLS</sequence>
<evidence type="ECO:0000313" key="2">
    <source>
        <dbReference type="Proteomes" id="UP000199309"/>
    </source>
</evidence>
<protein>
    <submittedName>
        <fullName evidence="1">Uncharacterized protein</fullName>
    </submittedName>
</protein>
<proteinExistence type="predicted"/>
<name>A0A1G9RJ24_9FIRM</name>
<dbReference type="Pfam" id="PF18928">
    <property type="entry name" value="DUF5677"/>
    <property type="match status" value="1"/>
</dbReference>
<reference evidence="1 2" key="1">
    <citation type="submission" date="2016-10" db="EMBL/GenBank/DDBJ databases">
        <authorList>
            <person name="de Groot N.N."/>
        </authorList>
    </citation>
    <scope>NUCLEOTIDE SEQUENCE [LARGE SCALE GENOMIC DNA]</scope>
    <source>
        <strain evidence="1 2">DSM 16981</strain>
    </source>
</reference>
<keyword evidence="2" id="KW-1185">Reference proteome</keyword>
<dbReference type="Proteomes" id="UP000199309">
    <property type="component" value="Unassembled WGS sequence"/>
</dbReference>
<accession>A0A1G9RJ24</accession>
<gene>
    <name evidence="1" type="ORF">SAMN05660299_00475</name>
</gene>
<dbReference type="RefSeq" id="WP_091647827.1">
    <property type="nucleotide sequence ID" value="NZ_FNHQ01000003.1"/>
</dbReference>
<dbReference type="AlphaFoldDB" id="A0A1G9RJ24"/>
<organism evidence="1 2">
    <name type="scientific">Megasphaera paucivorans</name>
    <dbReference type="NCBI Taxonomy" id="349095"/>
    <lineage>
        <taxon>Bacteria</taxon>
        <taxon>Bacillati</taxon>
        <taxon>Bacillota</taxon>
        <taxon>Negativicutes</taxon>
        <taxon>Veillonellales</taxon>
        <taxon>Veillonellaceae</taxon>
        <taxon>Megasphaera</taxon>
    </lineage>
</organism>